<dbReference type="EMBL" id="FMZM01000016">
    <property type="protein sequence ID" value="SDE18794.1"/>
    <property type="molecule type" value="Genomic_DNA"/>
</dbReference>
<evidence type="ECO:0000313" key="2">
    <source>
        <dbReference type="Proteomes" id="UP000199034"/>
    </source>
</evidence>
<gene>
    <name evidence="1" type="ORF">SAMN05421872_11693</name>
</gene>
<accession>A0A1G7AVB4</accession>
<keyword evidence="2" id="KW-1185">Reference proteome</keyword>
<protein>
    <submittedName>
        <fullName evidence="1">Uncharacterized protein</fullName>
    </submittedName>
</protein>
<sequence>MALALAVGGLVGLQTGPSYAAPITPAPTPVLTGEPKAGNNIFINAGEWPEGTALSYEWLLDGVKEPGASGPAWTLRQQDIDVAFQVAVTGSKQGFDDTRVVSAPVTILGEQQTLRPVPTVAGAPRYGDRLDATIGAWDIGTTQAIQWLRGGTPILGATAASYTATVADVDAALSVRVTSTRPGYSKVVRTSEPTAPVVPATMVAGSVTVTGAPRFGQSLSARPSGWPADAALAYQWLRRGTPVAGATASSYRLGLADLGAPLSVRVTASKPGFTVASAASAATAAVAPATFAAGKVRIVGKPKAGRTLRARASGLPAGTAVAYRWRVGSKVVGTKASLKLTRKMVGKRVVLQVTATKAGYRTLTLQTKAPTKTKK</sequence>
<dbReference type="Gene3D" id="2.60.40.2700">
    <property type="match status" value="4"/>
</dbReference>
<organism evidence="1 2">
    <name type="scientific">Nocardioides lianchengensis</name>
    <dbReference type="NCBI Taxonomy" id="1045774"/>
    <lineage>
        <taxon>Bacteria</taxon>
        <taxon>Bacillati</taxon>
        <taxon>Actinomycetota</taxon>
        <taxon>Actinomycetes</taxon>
        <taxon>Propionibacteriales</taxon>
        <taxon>Nocardioidaceae</taxon>
        <taxon>Nocardioides</taxon>
    </lineage>
</organism>
<evidence type="ECO:0000313" key="1">
    <source>
        <dbReference type="EMBL" id="SDE18794.1"/>
    </source>
</evidence>
<dbReference type="OrthoDB" id="9779865at2"/>
<dbReference type="STRING" id="1045774.SAMN05421872_11693"/>
<dbReference type="RefSeq" id="WP_090860716.1">
    <property type="nucleotide sequence ID" value="NZ_FMZM01000016.1"/>
</dbReference>
<reference evidence="1 2" key="1">
    <citation type="submission" date="2016-10" db="EMBL/GenBank/DDBJ databases">
        <authorList>
            <person name="de Groot N.N."/>
        </authorList>
    </citation>
    <scope>NUCLEOTIDE SEQUENCE [LARGE SCALE GENOMIC DNA]</scope>
    <source>
        <strain evidence="1 2">CGMCC 4.6858</strain>
    </source>
</reference>
<dbReference type="AlphaFoldDB" id="A0A1G7AVB4"/>
<proteinExistence type="predicted"/>
<dbReference type="Proteomes" id="UP000199034">
    <property type="component" value="Unassembled WGS sequence"/>
</dbReference>
<name>A0A1G7AVB4_9ACTN</name>